<evidence type="ECO:0000313" key="12">
    <source>
        <dbReference type="EMBL" id="KAI1707956.1"/>
    </source>
</evidence>
<dbReference type="EMBL" id="JAKKPZ010000038">
    <property type="protein sequence ID" value="KAI1707956.1"/>
    <property type="molecule type" value="Genomic_DNA"/>
</dbReference>
<evidence type="ECO:0000256" key="5">
    <source>
        <dbReference type="ARBA" id="ARBA00023040"/>
    </source>
</evidence>
<feature type="transmembrane region" description="Helical" evidence="10">
    <location>
        <begin position="169"/>
        <end position="192"/>
    </location>
</feature>
<dbReference type="Gene3D" id="1.20.1070.10">
    <property type="entry name" value="Rhodopsin 7-helix transmembrane proteins"/>
    <property type="match status" value="1"/>
</dbReference>
<dbReference type="InterPro" id="IPR017452">
    <property type="entry name" value="GPCR_Rhodpsn_7TM"/>
</dbReference>
<dbReference type="GO" id="GO:0008528">
    <property type="term" value="F:G protein-coupled peptide receptor activity"/>
    <property type="evidence" value="ECO:0007669"/>
    <property type="project" value="TreeGrafter"/>
</dbReference>
<keyword evidence="4 10" id="KW-1133">Transmembrane helix</keyword>
<organism evidence="12 13">
    <name type="scientific">Ditylenchus destructor</name>
    <dbReference type="NCBI Taxonomy" id="166010"/>
    <lineage>
        <taxon>Eukaryota</taxon>
        <taxon>Metazoa</taxon>
        <taxon>Ecdysozoa</taxon>
        <taxon>Nematoda</taxon>
        <taxon>Chromadorea</taxon>
        <taxon>Rhabditida</taxon>
        <taxon>Tylenchina</taxon>
        <taxon>Tylenchomorpha</taxon>
        <taxon>Sphaerularioidea</taxon>
        <taxon>Anguinidae</taxon>
        <taxon>Anguininae</taxon>
        <taxon>Ditylenchus</taxon>
    </lineage>
</organism>
<keyword evidence="13" id="KW-1185">Reference proteome</keyword>
<dbReference type="Proteomes" id="UP001201812">
    <property type="component" value="Unassembled WGS sequence"/>
</dbReference>
<evidence type="ECO:0000256" key="6">
    <source>
        <dbReference type="ARBA" id="ARBA00023136"/>
    </source>
</evidence>
<keyword evidence="7 12" id="KW-0675">Receptor</keyword>
<dbReference type="SUPFAM" id="SSF81321">
    <property type="entry name" value="Family A G protein-coupled receptor-like"/>
    <property type="match status" value="1"/>
</dbReference>
<dbReference type="PANTHER" id="PTHR24230:SF154">
    <property type="entry name" value="G-PROTEIN COUPLED RECEPTORS FAMILY 1 PROFILE DOMAIN-CONTAINING PROTEIN"/>
    <property type="match status" value="1"/>
</dbReference>
<evidence type="ECO:0000313" key="13">
    <source>
        <dbReference type="Proteomes" id="UP001201812"/>
    </source>
</evidence>
<feature type="transmembrane region" description="Helical" evidence="10">
    <location>
        <begin position="91"/>
        <end position="108"/>
    </location>
</feature>
<comment type="subcellular location">
    <subcellularLocation>
        <location evidence="1">Cell membrane</location>
        <topology evidence="1">Multi-pass membrane protein</topology>
    </subcellularLocation>
</comment>
<comment type="caution">
    <text evidence="12">The sequence shown here is derived from an EMBL/GenBank/DDBJ whole genome shotgun (WGS) entry which is preliminary data.</text>
</comment>
<feature type="transmembrane region" description="Helical" evidence="10">
    <location>
        <begin position="128"/>
        <end position="148"/>
    </location>
</feature>
<dbReference type="InterPro" id="IPR000276">
    <property type="entry name" value="GPCR_Rhodpsn"/>
</dbReference>
<protein>
    <submittedName>
        <fullName evidence="12">7 transmembrane receptor (Rhodopsin family) domain-containing protein</fullName>
    </submittedName>
</protein>
<dbReference type="PRINTS" id="PR00237">
    <property type="entry name" value="GPCRRHODOPSN"/>
</dbReference>
<dbReference type="Pfam" id="PF00001">
    <property type="entry name" value="7tm_1"/>
    <property type="match status" value="1"/>
</dbReference>
<dbReference type="GO" id="GO:0007218">
    <property type="term" value="P:neuropeptide signaling pathway"/>
    <property type="evidence" value="ECO:0007669"/>
    <property type="project" value="TreeGrafter"/>
</dbReference>
<keyword evidence="2" id="KW-1003">Cell membrane</keyword>
<feature type="transmembrane region" description="Helical" evidence="10">
    <location>
        <begin position="57"/>
        <end position="79"/>
    </location>
</feature>
<evidence type="ECO:0000256" key="4">
    <source>
        <dbReference type="ARBA" id="ARBA00022989"/>
    </source>
</evidence>
<feature type="compositionally biased region" description="Low complexity" evidence="9">
    <location>
        <begin position="28"/>
        <end position="44"/>
    </location>
</feature>
<feature type="domain" description="G-protein coupled receptors family 1 profile" evidence="11">
    <location>
        <begin position="70"/>
        <end position="297"/>
    </location>
</feature>
<dbReference type="PANTHER" id="PTHR24230">
    <property type="entry name" value="G-PROTEIN COUPLED RECEPTOR"/>
    <property type="match status" value="1"/>
</dbReference>
<evidence type="ECO:0000259" key="11">
    <source>
        <dbReference type="PROSITE" id="PS50262"/>
    </source>
</evidence>
<evidence type="ECO:0000256" key="3">
    <source>
        <dbReference type="ARBA" id="ARBA00022692"/>
    </source>
</evidence>
<accession>A0AAD4N108</accession>
<evidence type="ECO:0000256" key="1">
    <source>
        <dbReference type="ARBA" id="ARBA00004651"/>
    </source>
</evidence>
<evidence type="ECO:0000256" key="2">
    <source>
        <dbReference type="ARBA" id="ARBA00022475"/>
    </source>
</evidence>
<keyword evidence="5" id="KW-0297">G-protein coupled receptor</keyword>
<evidence type="ECO:0000256" key="9">
    <source>
        <dbReference type="SAM" id="MobiDB-lite"/>
    </source>
</evidence>
<keyword evidence="6 10" id="KW-0472">Membrane</keyword>
<sequence>MSNTTVVLPYSNLEPFTILPTMAEDAESPTLSPSSSASSSSSEDAPPEHLFSDYVEMAYLGVVILVGCCINLHILFKLIQEKKKNSNNKTMINLNISDLLILTVHAFGKLIWLAEYEWRFGEALCRSFNFLSMFTLYLSSNIVVCIALDRLRTVLRAKRITLLRKKRHLIRVFLVAAWMLAFIWSLPQLYFWKTYNVFPNYPGGWIQCTDIWSIERYERFLHSNRSMTQSVLLSDFIQNLYDLTHLFFVFYGPLIVLIICYLFISVRLMHFATTGGTQRVEAAVNPSMVGKALVNAY</sequence>
<evidence type="ECO:0000256" key="10">
    <source>
        <dbReference type="SAM" id="Phobius"/>
    </source>
</evidence>
<evidence type="ECO:0000256" key="7">
    <source>
        <dbReference type="ARBA" id="ARBA00023170"/>
    </source>
</evidence>
<keyword evidence="3 10" id="KW-0812">Transmembrane</keyword>
<reference evidence="12" key="1">
    <citation type="submission" date="2022-01" db="EMBL/GenBank/DDBJ databases">
        <title>Genome Sequence Resource for Two Populations of Ditylenchus destructor, the Migratory Endoparasitic Phytonematode.</title>
        <authorList>
            <person name="Zhang H."/>
            <person name="Lin R."/>
            <person name="Xie B."/>
        </authorList>
    </citation>
    <scope>NUCLEOTIDE SEQUENCE</scope>
    <source>
        <strain evidence="12">BazhouSP</strain>
    </source>
</reference>
<dbReference type="AlphaFoldDB" id="A0AAD4N108"/>
<proteinExistence type="predicted"/>
<evidence type="ECO:0000256" key="8">
    <source>
        <dbReference type="ARBA" id="ARBA00023224"/>
    </source>
</evidence>
<gene>
    <name evidence="12" type="ORF">DdX_12191</name>
</gene>
<name>A0AAD4N108_9BILA</name>
<keyword evidence="8" id="KW-0807">Transducer</keyword>
<dbReference type="GO" id="GO:0005886">
    <property type="term" value="C:plasma membrane"/>
    <property type="evidence" value="ECO:0007669"/>
    <property type="project" value="UniProtKB-SubCell"/>
</dbReference>
<dbReference type="PROSITE" id="PS50262">
    <property type="entry name" value="G_PROTEIN_RECEP_F1_2"/>
    <property type="match status" value="1"/>
</dbReference>
<feature type="region of interest" description="Disordered" evidence="9">
    <location>
        <begin position="26"/>
        <end position="45"/>
    </location>
</feature>
<feature type="transmembrane region" description="Helical" evidence="10">
    <location>
        <begin position="243"/>
        <end position="264"/>
    </location>
</feature>